<dbReference type="RefSeq" id="WP_066782981.1">
    <property type="nucleotide sequence ID" value="NZ_CP117193.1"/>
</dbReference>
<name>A0A543LIK3_9BURK</name>
<organism evidence="1 2">
    <name type="scientific">Acidovorax temperans</name>
    <dbReference type="NCBI Taxonomy" id="80878"/>
    <lineage>
        <taxon>Bacteria</taxon>
        <taxon>Pseudomonadati</taxon>
        <taxon>Pseudomonadota</taxon>
        <taxon>Betaproteobacteria</taxon>
        <taxon>Burkholderiales</taxon>
        <taxon>Comamonadaceae</taxon>
        <taxon>Acidovorax</taxon>
    </lineage>
</organism>
<comment type="caution">
    <text evidence="1">The sequence shown here is derived from an EMBL/GenBank/DDBJ whole genome shotgun (WGS) entry which is preliminary data.</text>
</comment>
<sequence length="203" mass="22647">MPNPNNCLRYWDLADHIRIDDAIALWCGVEPAELASLNFETQCMSAKRAALVTALRTEHLEYEDLGILTARGQVFKGAPIDELLEKDRLVIDKASLRRWFEQLPFEDRPAFLFDEARQAVLPDGSEAAEMNSLKAIALMAHLLAKSASKYQVGNRPNASAISEAVIQAAEELMPSDTRGLLSFNKKLGEALKLFGPEINRHRT</sequence>
<proteinExistence type="predicted"/>
<accession>A0A543LIK3</accession>
<dbReference type="Proteomes" id="UP000316993">
    <property type="component" value="Unassembled WGS sequence"/>
</dbReference>
<evidence type="ECO:0000313" key="1">
    <source>
        <dbReference type="EMBL" id="TQN07157.1"/>
    </source>
</evidence>
<protein>
    <submittedName>
        <fullName evidence="1">Uncharacterized protein</fullName>
    </submittedName>
</protein>
<dbReference type="AlphaFoldDB" id="A0A543LIK3"/>
<reference evidence="1 2" key="1">
    <citation type="submission" date="2019-06" db="EMBL/GenBank/DDBJ databases">
        <title>Genomic Encyclopedia of Archaeal and Bacterial Type Strains, Phase II (KMG-II): from individual species to whole genera.</title>
        <authorList>
            <person name="Goeker M."/>
        </authorList>
    </citation>
    <scope>NUCLEOTIDE SEQUENCE [LARGE SCALE GENOMIC DNA]</scope>
    <source>
        <strain evidence="1 2">DSM 7270</strain>
    </source>
</reference>
<dbReference type="EMBL" id="VFPV01000001">
    <property type="protein sequence ID" value="TQN07157.1"/>
    <property type="molecule type" value="Genomic_DNA"/>
</dbReference>
<gene>
    <name evidence="1" type="ORF">BDD18_0248</name>
</gene>
<evidence type="ECO:0000313" key="2">
    <source>
        <dbReference type="Proteomes" id="UP000316993"/>
    </source>
</evidence>